<dbReference type="PANTHER" id="PTHR42709:SF9">
    <property type="entry name" value="ALKALINE PHOSPHATASE LIKE PROTEIN"/>
    <property type="match status" value="1"/>
</dbReference>
<comment type="similarity">
    <text evidence="1">Belongs to the DedA family.</text>
</comment>
<dbReference type="RefSeq" id="WP_066271285.1">
    <property type="nucleotide sequence ID" value="NZ_JARMAB010000013.1"/>
</dbReference>
<keyword evidence="2" id="KW-1133">Transmembrane helix</keyword>
<feature type="transmembrane region" description="Helical" evidence="2">
    <location>
        <begin position="12"/>
        <end position="28"/>
    </location>
</feature>
<keyword evidence="2" id="KW-0472">Membrane</keyword>
<dbReference type="PANTHER" id="PTHR42709">
    <property type="entry name" value="ALKALINE PHOSPHATASE LIKE PROTEIN"/>
    <property type="match status" value="1"/>
</dbReference>
<evidence type="ECO:0000256" key="2">
    <source>
        <dbReference type="SAM" id="Phobius"/>
    </source>
</evidence>
<name>A0ABU6MK35_9BACI</name>
<evidence type="ECO:0000259" key="3">
    <source>
        <dbReference type="Pfam" id="PF09335"/>
    </source>
</evidence>
<keyword evidence="5" id="KW-1185">Reference proteome</keyword>
<dbReference type="Proteomes" id="UP001341444">
    <property type="component" value="Unassembled WGS sequence"/>
</dbReference>
<feature type="domain" description="VTT" evidence="3">
    <location>
        <begin position="28"/>
        <end position="154"/>
    </location>
</feature>
<reference evidence="4 5" key="1">
    <citation type="submission" date="2023-03" db="EMBL/GenBank/DDBJ databases">
        <title>Bacillus Genome Sequencing.</title>
        <authorList>
            <person name="Dunlap C."/>
        </authorList>
    </citation>
    <scope>NUCLEOTIDE SEQUENCE [LARGE SCALE GENOMIC DNA]</scope>
    <source>
        <strain evidence="4 5">B-23453</strain>
    </source>
</reference>
<evidence type="ECO:0000313" key="4">
    <source>
        <dbReference type="EMBL" id="MED1203597.1"/>
    </source>
</evidence>
<feature type="transmembrane region" description="Helical" evidence="2">
    <location>
        <begin position="131"/>
        <end position="150"/>
    </location>
</feature>
<evidence type="ECO:0000256" key="1">
    <source>
        <dbReference type="ARBA" id="ARBA00010792"/>
    </source>
</evidence>
<dbReference type="InterPro" id="IPR051311">
    <property type="entry name" value="DedA_domain"/>
</dbReference>
<gene>
    <name evidence="4" type="ORF">P4T90_10985</name>
</gene>
<feature type="transmembrane region" description="Helical" evidence="2">
    <location>
        <begin position="170"/>
        <end position="187"/>
    </location>
</feature>
<comment type="caution">
    <text evidence="4">The sequence shown here is derived from an EMBL/GenBank/DDBJ whole genome shotgun (WGS) entry which is preliminary data.</text>
</comment>
<dbReference type="EMBL" id="JARMAB010000013">
    <property type="protein sequence ID" value="MED1203597.1"/>
    <property type="molecule type" value="Genomic_DNA"/>
</dbReference>
<accession>A0ABU6MK35</accession>
<organism evidence="4 5">
    <name type="scientific">Heyndrickxia acidicola</name>
    <dbReference type="NCBI Taxonomy" id="209389"/>
    <lineage>
        <taxon>Bacteria</taxon>
        <taxon>Bacillati</taxon>
        <taxon>Bacillota</taxon>
        <taxon>Bacilli</taxon>
        <taxon>Bacillales</taxon>
        <taxon>Bacillaceae</taxon>
        <taxon>Heyndrickxia</taxon>
    </lineage>
</organism>
<protein>
    <submittedName>
        <fullName evidence="4">DedA family protein</fullName>
    </submittedName>
</protein>
<sequence>MHLQHLLQQYGYPGVFIAFSLEMVGFPFPGDTMLTLLGIEWKQGVFSFAPLIIASLAGNIIGSTISYTTGRFFGRSVILRLINYVGITDKKFEVADKKFNKYRVQVVLFGKFISGVRIITAYLAGINRMSFWIYSLYNAVGSLLWIVVYIVFGRYVDIFWQNYHTLFTEFLWVIIPLILIPLIIVFYRRRVKRA</sequence>
<proteinExistence type="inferred from homology"/>
<dbReference type="Pfam" id="PF09335">
    <property type="entry name" value="VTT_dom"/>
    <property type="match status" value="1"/>
</dbReference>
<evidence type="ECO:0000313" key="5">
    <source>
        <dbReference type="Proteomes" id="UP001341444"/>
    </source>
</evidence>
<dbReference type="InterPro" id="IPR032816">
    <property type="entry name" value="VTT_dom"/>
</dbReference>
<feature type="transmembrane region" description="Helical" evidence="2">
    <location>
        <begin position="48"/>
        <end position="70"/>
    </location>
</feature>
<keyword evidence="2" id="KW-0812">Transmembrane</keyword>